<feature type="domain" description="Xaa-Pro dipeptidyl-peptidase-like" evidence="2">
    <location>
        <begin position="47"/>
        <end position="187"/>
    </location>
</feature>
<dbReference type="InterPro" id="IPR029058">
    <property type="entry name" value="AB_hydrolase_fold"/>
</dbReference>
<dbReference type="Pfam" id="PF02129">
    <property type="entry name" value="Peptidase_S15"/>
    <property type="match status" value="1"/>
</dbReference>
<reference evidence="3" key="1">
    <citation type="submission" date="2018-06" db="EMBL/GenBank/DDBJ databases">
        <authorList>
            <person name="Zhirakovskaya E."/>
        </authorList>
    </citation>
    <scope>NUCLEOTIDE SEQUENCE</scope>
</reference>
<dbReference type="AlphaFoldDB" id="A0A3B0TF46"/>
<dbReference type="InterPro" id="IPR050261">
    <property type="entry name" value="FrsA_esterase"/>
</dbReference>
<dbReference type="InterPro" id="IPR000383">
    <property type="entry name" value="Xaa-Pro-like_dom"/>
</dbReference>
<name>A0A3B0TF46_9ZZZZ</name>
<sequence>MANIRFDSKRNLLALLLAVFAFALLTISVFASQDKMLRQEISFVSNGNLLKGVLVTPAGNTAAPCLVFVHGSGATPRDNFGYYKPYWQRFAQKGWCSLSWDKPGVGASEGDWQLQSMDDRAMEVSAAMDFLRSRPGMKDTPIGVIGISQAGWVMPKLSAMRNDLAFIISISGAIDWMEQSRYSGDIRLKSEGYSPQEIRRIKLF</sequence>
<dbReference type="GO" id="GO:0016788">
    <property type="term" value="F:hydrolase activity, acting on ester bonds"/>
    <property type="evidence" value="ECO:0007669"/>
    <property type="project" value="UniProtKB-ARBA"/>
</dbReference>
<feature type="non-terminal residue" evidence="3">
    <location>
        <position position="204"/>
    </location>
</feature>
<protein>
    <recommendedName>
        <fullName evidence="2">Xaa-Pro dipeptidyl-peptidase-like domain-containing protein</fullName>
    </recommendedName>
</protein>
<evidence type="ECO:0000313" key="3">
    <source>
        <dbReference type="EMBL" id="VAW17175.1"/>
    </source>
</evidence>
<evidence type="ECO:0000256" key="1">
    <source>
        <dbReference type="ARBA" id="ARBA00022801"/>
    </source>
</evidence>
<evidence type="ECO:0000259" key="2">
    <source>
        <dbReference type="Pfam" id="PF02129"/>
    </source>
</evidence>
<dbReference type="SUPFAM" id="SSF53474">
    <property type="entry name" value="alpha/beta-Hydrolases"/>
    <property type="match status" value="1"/>
</dbReference>
<dbReference type="EMBL" id="UOEQ01000127">
    <property type="protein sequence ID" value="VAW17175.1"/>
    <property type="molecule type" value="Genomic_DNA"/>
</dbReference>
<dbReference type="Gene3D" id="3.40.50.1820">
    <property type="entry name" value="alpha/beta hydrolase"/>
    <property type="match status" value="1"/>
</dbReference>
<dbReference type="PANTHER" id="PTHR22946">
    <property type="entry name" value="DIENELACTONE HYDROLASE DOMAIN-CONTAINING PROTEIN-RELATED"/>
    <property type="match status" value="1"/>
</dbReference>
<accession>A0A3B0TF46</accession>
<proteinExistence type="predicted"/>
<organism evidence="3">
    <name type="scientific">hydrothermal vent metagenome</name>
    <dbReference type="NCBI Taxonomy" id="652676"/>
    <lineage>
        <taxon>unclassified sequences</taxon>
        <taxon>metagenomes</taxon>
        <taxon>ecological metagenomes</taxon>
    </lineage>
</organism>
<keyword evidence="1" id="KW-0378">Hydrolase</keyword>
<dbReference type="PANTHER" id="PTHR22946:SF9">
    <property type="entry name" value="POLYKETIDE TRANSFERASE AF380"/>
    <property type="match status" value="1"/>
</dbReference>
<gene>
    <name evidence="3" type="ORF">MNBD_ALPHA11-2104</name>
</gene>